<gene>
    <name evidence="11" type="primary">rpsZ</name>
    <name evidence="11" type="synonym">rpsN</name>
    <name evidence="12" type="ORF">CLV27_0549</name>
</gene>
<dbReference type="Gene3D" id="4.10.830.10">
    <property type="entry name" value="30s Ribosomal Protein S14, Chain N"/>
    <property type="match status" value="1"/>
</dbReference>
<evidence type="ECO:0000313" key="13">
    <source>
        <dbReference type="Proteomes" id="UP000295777"/>
    </source>
</evidence>
<keyword evidence="2 11" id="KW-0479">Metal-binding</keyword>
<evidence type="ECO:0000256" key="10">
    <source>
        <dbReference type="ARBA" id="ARBA00060857"/>
    </source>
</evidence>
<dbReference type="InterPro" id="IPR023053">
    <property type="entry name" value="Ribosomal_uS14_bact"/>
</dbReference>
<evidence type="ECO:0000256" key="7">
    <source>
        <dbReference type="ARBA" id="ARBA00023274"/>
    </source>
</evidence>
<evidence type="ECO:0000313" key="12">
    <source>
        <dbReference type="EMBL" id="TCK05130.1"/>
    </source>
</evidence>
<comment type="cofactor">
    <cofactor evidence="11">
        <name>Zn(2+)</name>
        <dbReference type="ChEBI" id="CHEBI:29105"/>
    </cofactor>
    <text evidence="11">Binds 1 zinc ion per subunit.</text>
</comment>
<evidence type="ECO:0000256" key="11">
    <source>
        <dbReference type="HAMAP-Rule" id="MF_01364"/>
    </source>
</evidence>
<dbReference type="NCBIfam" id="NF005974">
    <property type="entry name" value="PRK08061.1"/>
    <property type="match status" value="1"/>
</dbReference>
<accession>A0A4R1GEB6</accession>
<evidence type="ECO:0000256" key="5">
    <source>
        <dbReference type="ARBA" id="ARBA00022884"/>
    </source>
</evidence>
<keyword evidence="13" id="KW-1185">Reference proteome</keyword>
<name>A0A4R1GEB6_9BACT</name>
<comment type="function">
    <text evidence="1 11">Binds 16S rRNA, required for the assembly of 30S particles and may also be responsible for determining the conformation of the 16S rRNA at the A site.</text>
</comment>
<dbReference type="GO" id="GO:0003735">
    <property type="term" value="F:structural constituent of ribosome"/>
    <property type="evidence" value="ECO:0007669"/>
    <property type="project" value="InterPro"/>
</dbReference>
<keyword evidence="6 11" id="KW-0689">Ribosomal protein</keyword>
<dbReference type="PROSITE" id="PS00527">
    <property type="entry name" value="RIBOSOMAL_S14"/>
    <property type="match status" value="1"/>
</dbReference>
<organism evidence="12 13">
    <name type="scientific">Phorcysia thermohydrogeniphila</name>
    <dbReference type="NCBI Taxonomy" id="936138"/>
    <lineage>
        <taxon>Bacteria</taxon>
        <taxon>Pseudomonadati</taxon>
        <taxon>Aquificota</taxon>
        <taxon>Aquificia</taxon>
        <taxon>Desulfurobacteriales</taxon>
        <taxon>Desulfurobacteriaceae</taxon>
        <taxon>Phorcysia</taxon>
    </lineage>
</organism>
<evidence type="ECO:0000256" key="1">
    <source>
        <dbReference type="ARBA" id="ARBA00003686"/>
    </source>
</evidence>
<comment type="subunit">
    <text evidence="9 11">Part of the 30S ribosomal subunit. Contacts proteins S3 and S10.</text>
</comment>
<keyword evidence="4 11" id="KW-0862">Zinc</keyword>
<dbReference type="InterPro" id="IPR018271">
    <property type="entry name" value="Ribosomal_uS14_CS"/>
</dbReference>
<dbReference type="SUPFAM" id="SSF57716">
    <property type="entry name" value="Glucocorticoid receptor-like (DNA-binding domain)"/>
    <property type="match status" value="1"/>
</dbReference>
<dbReference type="AlphaFoldDB" id="A0A4R1GEB6"/>
<dbReference type="FunFam" id="4.10.830.10:FF:000001">
    <property type="entry name" value="30S ribosomal protein S14 type Z"/>
    <property type="match status" value="1"/>
</dbReference>
<comment type="caution">
    <text evidence="12">The sequence shown here is derived from an EMBL/GenBank/DDBJ whole genome shotgun (WGS) entry which is preliminary data.</text>
</comment>
<sequence>MARKALIVKAQREPKFKVRKYNRCPLCGRPRGFIRAFGMCRLCFRTLALQGKIPGVRKASW</sequence>
<dbReference type="OrthoDB" id="9810484at2"/>
<dbReference type="PANTHER" id="PTHR19836">
    <property type="entry name" value="30S RIBOSOMAL PROTEIN S14"/>
    <property type="match status" value="1"/>
</dbReference>
<dbReference type="InterPro" id="IPR043140">
    <property type="entry name" value="Ribosomal_uS14_sf"/>
</dbReference>
<evidence type="ECO:0000256" key="6">
    <source>
        <dbReference type="ARBA" id="ARBA00022980"/>
    </source>
</evidence>
<dbReference type="EMBL" id="SMFV01000002">
    <property type="protein sequence ID" value="TCK05130.1"/>
    <property type="molecule type" value="Genomic_DNA"/>
</dbReference>
<dbReference type="GO" id="GO:0005737">
    <property type="term" value="C:cytoplasm"/>
    <property type="evidence" value="ECO:0007669"/>
    <property type="project" value="UniProtKB-ARBA"/>
</dbReference>
<comment type="similarity">
    <text evidence="10 11">Belongs to the universal ribosomal protein uS14 family. Zinc-binding uS14 subfamily.</text>
</comment>
<feature type="binding site" evidence="11">
    <location>
        <position position="40"/>
    </location>
    <ligand>
        <name>Zn(2+)</name>
        <dbReference type="ChEBI" id="CHEBI:29105"/>
    </ligand>
</feature>
<evidence type="ECO:0000256" key="3">
    <source>
        <dbReference type="ARBA" id="ARBA00022730"/>
    </source>
</evidence>
<dbReference type="GO" id="GO:0008270">
    <property type="term" value="F:zinc ion binding"/>
    <property type="evidence" value="ECO:0007669"/>
    <property type="project" value="UniProtKB-UniRule"/>
</dbReference>
<feature type="binding site" evidence="11">
    <location>
        <position position="27"/>
    </location>
    <ligand>
        <name>Zn(2+)</name>
        <dbReference type="ChEBI" id="CHEBI:29105"/>
    </ligand>
</feature>
<dbReference type="HAMAP" id="MF_01364_B">
    <property type="entry name" value="Ribosomal_uS14_2_B"/>
    <property type="match status" value="1"/>
</dbReference>
<evidence type="ECO:0000256" key="2">
    <source>
        <dbReference type="ARBA" id="ARBA00022723"/>
    </source>
</evidence>
<dbReference type="GO" id="GO:0006412">
    <property type="term" value="P:translation"/>
    <property type="evidence" value="ECO:0007669"/>
    <property type="project" value="UniProtKB-UniRule"/>
</dbReference>
<protein>
    <recommendedName>
        <fullName evidence="8 11">Small ribosomal subunit protein uS14</fullName>
    </recommendedName>
</protein>
<proteinExistence type="inferred from homology"/>
<evidence type="ECO:0000256" key="8">
    <source>
        <dbReference type="ARBA" id="ARBA00035167"/>
    </source>
</evidence>
<feature type="binding site" evidence="11">
    <location>
        <position position="24"/>
    </location>
    <ligand>
        <name>Zn(2+)</name>
        <dbReference type="ChEBI" id="CHEBI:29105"/>
    </ligand>
</feature>
<feature type="binding site" evidence="11">
    <location>
        <position position="43"/>
    </location>
    <ligand>
        <name>Zn(2+)</name>
        <dbReference type="ChEBI" id="CHEBI:29105"/>
    </ligand>
</feature>
<evidence type="ECO:0000256" key="9">
    <source>
        <dbReference type="ARBA" id="ARBA00047110"/>
    </source>
</evidence>
<keyword evidence="3 11" id="KW-0699">rRNA-binding</keyword>
<dbReference type="GO" id="GO:0015935">
    <property type="term" value="C:small ribosomal subunit"/>
    <property type="evidence" value="ECO:0007669"/>
    <property type="project" value="TreeGrafter"/>
</dbReference>
<keyword evidence="7 11" id="KW-0687">Ribonucleoprotein</keyword>
<keyword evidence="5 11" id="KW-0694">RNA-binding</keyword>
<dbReference type="Pfam" id="PF00253">
    <property type="entry name" value="Ribosomal_S14"/>
    <property type="match status" value="1"/>
</dbReference>
<dbReference type="GO" id="GO:0019843">
    <property type="term" value="F:rRNA binding"/>
    <property type="evidence" value="ECO:0007669"/>
    <property type="project" value="UniProtKB-UniRule"/>
</dbReference>
<evidence type="ECO:0000256" key="4">
    <source>
        <dbReference type="ARBA" id="ARBA00022833"/>
    </source>
</evidence>
<dbReference type="InterPro" id="IPR001209">
    <property type="entry name" value="Ribosomal_uS14"/>
</dbReference>
<reference evidence="12 13" key="1">
    <citation type="submission" date="2019-03" db="EMBL/GenBank/DDBJ databases">
        <title>Genomic Encyclopedia of Archaeal and Bacterial Type Strains, Phase II (KMG-II): from individual species to whole genera.</title>
        <authorList>
            <person name="Goeker M."/>
        </authorList>
    </citation>
    <scope>NUCLEOTIDE SEQUENCE [LARGE SCALE GENOMIC DNA]</scope>
    <source>
        <strain evidence="12 13">DSM 24425</strain>
    </source>
</reference>
<dbReference type="PANTHER" id="PTHR19836:SF19">
    <property type="entry name" value="SMALL RIBOSOMAL SUBUNIT PROTEIN US14M"/>
    <property type="match status" value="1"/>
</dbReference>
<dbReference type="RefSeq" id="WP_132525580.1">
    <property type="nucleotide sequence ID" value="NZ_SMFV01000002.1"/>
</dbReference>
<dbReference type="Proteomes" id="UP000295777">
    <property type="component" value="Unassembled WGS sequence"/>
</dbReference>